<dbReference type="EMBL" id="JACHMI010000001">
    <property type="protein sequence ID" value="MBB6553338.1"/>
    <property type="molecule type" value="Genomic_DNA"/>
</dbReference>
<protein>
    <submittedName>
        <fullName evidence="1">Uncharacterized protein</fullName>
    </submittedName>
</protein>
<evidence type="ECO:0000313" key="2">
    <source>
        <dbReference type="Proteomes" id="UP000565579"/>
    </source>
</evidence>
<accession>A0A7X0P152</accession>
<proteinExistence type="predicted"/>
<keyword evidence="2" id="KW-1185">Reference proteome</keyword>
<sequence length="172" mass="19816">MLDPELRDELLARMERDQHVRLSVPVGEPLSAELLEEWDRVDTGNTAFLKRVIDEHGWPGHDLVGERAAQAAWLLAQHADRDRDFQRRCLPLLRDAVARGQAAARHLAYLVDRVRVGEGRPQVYGTQYLQTAEGGFGPHPIEDREHLDERRAEMGLEPHAEYDRHMRQYKQG</sequence>
<gene>
    <name evidence="1" type="ORF">HD593_008133</name>
</gene>
<reference evidence="1 2" key="1">
    <citation type="submission" date="2020-08" db="EMBL/GenBank/DDBJ databases">
        <title>Sequencing the genomes of 1000 actinobacteria strains.</title>
        <authorList>
            <person name="Klenk H.-P."/>
        </authorList>
    </citation>
    <scope>NUCLEOTIDE SEQUENCE [LARGE SCALE GENOMIC DNA]</scope>
    <source>
        <strain evidence="1 2">DSM 43768</strain>
    </source>
</reference>
<name>A0A7X0P152_9ACTN</name>
<dbReference type="RefSeq" id="WP_221525220.1">
    <property type="nucleotide sequence ID" value="NZ_JACHMI010000001.1"/>
</dbReference>
<dbReference type="Pfam" id="PF20329">
    <property type="entry name" value="DUF6624"/>
    <property type="match status" value="1"/>
</dbReference>
<evidence type="ECO:0000313" key="1">
    <source>
        <dbReference type="EMBL" id="MBB6553338.1"/>
    </source>
</evidence>
<dbReference type="AlphaFoldDB" id="A0A7X0P152"/>
<dbReference type="Proteomes" id="UP000565579">
    <property type="component" value="Unassembled WGS sequence"/>
</dbReference>
<organism evidence="1 2">
    <name type="scientific">Nonomuraea rubra</name>
    <dbReference type="NCBI Taxonomy" id="46180"/>
    <lineage>
        <taxon>Bacteria</taxon>
        <taxon>Bacillati</taxon>
        <taxon>Actinomycetota</taxon>
        <taxon>Actinomycetes</taxon>
        <taxon>Streptosporangiales</taxon>
        <taxon>Streptosporangiaceae</taxon>
        <taxon>Nonomuraea</taxon>
    </lineage>
</organism>
<dbReference type="InterPro" id="IPR046732">
    <property type="entry name" value="DUF6624"/>
</dbReference>
<comment type="caution">
    <text evidence="1">The sequence shown here is derived from an EMBL/GenBank/DDBJ whole genome shotgun (WGS) entry which is preliminary data.</text>
</comment>